<evidence type="ECO:0000313" key="3">
    <source>
        <dbReference type="Proteomes" id="UP000054217"/>
    </source>
</evidence>
<evidence type="ECO:0000313" key="2">
    <source>
        <dbReference type="EMBL" id="KIN97604.1"/>
    </source>
</evidence>
<reference evidence="3" key="2">
    <citation type="submission" date="2015-01" db="EMBL/GenBank/DDBJ databases">
        <title>Evolutionary Origins and Diversification of the Mycorrhizal Mutualists.</title>
        <authorList>
            <consortium name="DOE Joint Genome Institute"/>
            <consortium name="Mycorrhizal Genomics Consortium"/>
            <person name="Kohler A."/>
            <person name="Kuo A."/>
            <person name="Nagy L.G."/>
            <person name="Floudas D."/>
            <person name="Copeland A."/>
            <person name="Barry K.W."/>
            <person name="Cichocki N."/>
            <person name="Veneault-Fourrey C."/>
            <person name="LaButti K."/>
            <person name="Lindquist E.A."/>
            <person name="Lipzen A."/>
            <person name="Lundell T."/>
            <person name="Morin E."/>
            <person name="Murat C."/>
            <person name="Riley R."/>
            <person name="Ohm R."/>
            <person name="Sun H."/>
            <person name="Tunlid A."/>
            <person name="Henrissat B."/>
            <person name="Grigoriev I.V."/>
            <person name="Hibbett D.S."/>
            <person name="Martin F."/>
        </authorList>
    </citation>
    <scope>NUCLEOTIDE SEQUENCE [LARGE SCALE GENOMIC DNA]</scope>
    <source>
        <strain evidence="3">Marx 270</strain>
    </source>
</reference>
<evidence type="ECO:0000256" key="1">
    <source>
        <dbReference type="SAM" id="MobiDB-lite"/>
    </source>
</evidence>
<protein>
    <submittedName>
        <fullName evidence="2">Uncharacterized protein</fullName>
    </submittedName>
</protein>
<gene>
    <name evidence="2" type="ORF">M404DRAFT_1006006</name>
</gene>
<dbReference type="InParanoid" id="A0A0C3N953"/>
<dbReference type="EMBL" id="KN832027">
    <property type="protein sequence ID" value="KIN97604.1"/>
    <property type="molecule type" value="Genomic_DNA"/>
</dbReference>
<sequence>MGESTQPSDPFFRISHIGLGIYGLRNLDLNDVYCGAGKKWGSAPAIHLPTELSDSCGIMINRPAAQIRTVSSEGLGAVAQKPKNMSAPQKARAGNIHSSAYSVW</sequence>
<name>A0A0C3N953_PISTI</name>
<reference evidence="2 3" key="1">
    <citation type="submission" date="2014-04" db="EMBL/GenBank/DDBJ databases">
        <authorList>
            <consortium name="DOE Joint Genome Institute"/>
            <person name="Kuo A."/>
            <person name="Kohler A."/>
            <person name="Costa M.D."/>
            <person name="Nagy L.G."/>
            <person name="Floudas D."/>
            <person name="Copeland A."/>
            <person name="Barry K.W."/>
            <person name="Cichocki N."/>
            <person name="Veneault-Fourrey C."/>
            <person name="LaButti K."/>
            <person name="Lindquist E.A."/>
            <person name="Lipzen A."/>
            <person name="Lundell T."/>
            <person name="Morin E."/>
            <person name="Murat C."/>
            <person name="Sun H."/>
            <person name="Tunlid A."/>
            <person name="Henrissat B."/>
            <person name="Grigoriev I.V."/>
            <person name="Hibbett D.S."/>
            <person name="Martin F."/>
            <person name="Nordberg H.P."/>
            <person name="Cantor M.N."/>
            <person name="Hua S.X."/>
        </authorList>
    </citation>
    <scope>NUCLEOTIDE SEQUENCE [LARGE SCALE GENOMIC DNA]</scope>
    <source>
        <strain evidence="2 3">Marx 270</strain>
    </source>
</reference>
<accession>A0A0C3N953</accession>
<dbReference type="AlphaFoldDB" id="A0A0C3N953"/>
<keyword evidence="3" id="KW-1185">Reference proteome</keyword>
<feature type="region of interest" description="Disordered" evidence="1">
    <location>
        <begin position="79"/>
        <end position="104"/>
    </location>
</feature>
<proteinExistence type="predicted"/>
<dbReference type="HOGENOM" id="CLU_2251182_0_0_1"/>
<dbReference type="Proteomes" id="UP000054217">
    <property type="component" value="Unassembled WGS sequence"/>
</dbReference>
<organism evidence="2 3">
    <name type="scientific">Pisolithus tinctorius Marx 270</name>
    <dbReference type="NCBI Taxonomy" id="870435"/>
    <lineage>
        <taxon>Eukaryota</taxon>
        <taxon>Fungi</taxon>
        <taxon>Dikarya</taxon>
        <taxon>Basidiomycota</taxon>
        <taxon>Agaricomycotina</taxon>
        <taxon>Agaricomycetes</taxon>
        <taxon>Agaricomycetidae</taxon>
        <taxon>Boletales</taxon>
        <taxon>Sclerodermatineae</taxon>
        <taxon>Pisolithaceae</taxon>
        <taxon>Pisolithus</taxon>
    </lineage>
</organism>